<proteinExistence type="predicted"/>
<feature type="chain" id="PRO_5026839373" description="C1q domain-containing protein" evidence="2">
    <location>
        <begin position="17"/>
        <end position="405"/>
    </location>
</feature>
<dbReference type="InterPro" id="IPR001073">
    <property type="entry name" value="C1q_dom"/>
</dbReference>
<dbReference type="AlphaFoldDB" id="A0A6J8EEF7"/>
<evidence type="ECO:0000256" key="1">
    <source>
        <dbReference type="SAM" id="Coils"/>
    </source>
</evidence>
<dbReference type="InterPro" id="IPR008983">
    <property type="entry name" value="Tumour_necrosis_fac-like_dom"/>
</dbReference>
<feature type="signal peptide" evidence="2">
    <location>
        <begin position="1"/>
        <end position="16"/>
    </location>
</feature>
<dbReference type="Proteomes" id="UP000507470">
    <property type="component" value="Unassembled WGS sequence"/>
</dbReference>
<evidence type="ECO:0000313" key="5">
    <source>
        <dbReference type="Proteomes" id="UP000507470"/>
    </source>
</evidence>
<protein>
    <recommendedName>
        <fullName evidence="3">C1q domain-containing protein</fullName>
    </recommendedName>
</protein>
<keyword evidence="1" id="KW-0175">Coiled coil</keyword>
<dbReference type="OrthoDB" id="10630281at2759"/>
<feature type="coiled-coil region" evidence="1">
    <location>
        <begin position="92"/>
        <end position="126"/>
    </location>
</feature>
<name>A0A6J8EEF7_MYTCO</name>
<feature type="coiled-coil region" evidence="1">
    <location>
        <begin position="231"/>
        <end position="265"/>
    </location>
</feature>
<accession>A0A6J8EEF7</accession>
<evidence type="ECO:0000259" key="3">
    <source>
        <dbReference type="Pfam" id="PF00386"/>
    </source>
</evidence>
<dbReference type="Pfam" id="PF00386">
    <property type="entry name" value="C1q"/>
    <property type="match status" value="1"/>
</dbReference>
<keyword evidence="5" id="KW-1185">Reference proteome</keyword>
<sequence>MLMLILFTLYFVSNSGFLLEKNSVPSGQSASTNNQYLTVTEYLGDKTRINHELEEIRRDHDRTLGILTTQLQERLVAIEKSVTESKLQNQTIIDLGSRNRELEDNFTRLEEKLHKLQDRYIIQQTELVKSKDKTDMLEHELSSLKKLQSIQQLQSLHALEQSFQTISSKVNILSSHELVRNQDFIALHNLTGIELAKLGKQTGNLTSRIEDIIKDANNTTNQMGYIETRLKLNIEKLNATAQNQIKQLERTFKNYEKQQNKTLDSVMQQIHSNSLDVVIAACHTSGPDTLSLGAVIKFDNVKTVHGYSDVSSFTSTGKFKCEISGFYYISAFIASNTEEAGFGIMKNSHTLANGWHNKRTNGWNRSASLFIAVDLQKDDNIWIRTIRHMLVTRNDLYSCITIFKM</sequence>
<keyword evidence="2" id="KW-0732">Signal</keyword>
<feature type="domain" description="C1q" evidence="3">
    <location>
        <begin position="292"/>
        <end position="388"/>
    </location>
</feature>
<dbReference type="SUPFAM" id="SSF49842">
    <property type="entry name" value="TNF-like"/>
    <property type="match status" value="1"/>
</dbReference>
<evidence type="ECO:0000313" key="4">
    <source>
        <dbReference type="EMBL" id="CAC5418718.1"/>
    </source>
</evidence>
<dbReference type="EMBL" id="CACVKT020008942">
    <property type="protein sequence ID" value="CAC5418718.1"/>
    <property type="molecule type" value="Genomic_DNA"/>
</dbReference>
<dbReference type="Gene3D" id="2.60.120.40">
    <property type="match status" value="1"/>
</dbReference>
<reference evidence="4 5" key="1">
    <citation type="submission" date="2020-06" db="EMBL/GenBank/DDBJ databases">
        <authorList>
            <person name="Li R."/>
            <person name="Bekaert M."/>
        </authorList>
    </citation>
    <scope>NUCLEOTIDE SEQUENCE [LARGE SCALE GENOMIC DNA]</scope>
    <source>
        <strain evidence="5">wild</strain>
    </source>
</reference>
<evidence type="ECO:0000256" key="2">
    <source>
        <dbReference type="SAM" id="SignalP"/>
    </source>
</evidence>
<gene>
    <name evidence="4" type="ORF">MCOR_51135</name>
</gene>
<organism evidence="4 5">
    <name type="scientific">Mytilus coruscus</name>
    <name type="common">Sea mussel</name>
    <dbReference type="NCBI Taxonomy" id="42192"/>
    <lineage>
        <taxon>Eukaryota</taxon>
        <taxon>Metazoa</taxon>
        <taxon>Spiralia</taxon>
        <taxon>Lophotrochozoa</taxon>
        <taxon>Mollusca</taxon>
        <taxon>Bivalvia</taxon>
        <taxon>Autobranchia</taxon>
        <taxon>Pteriomorphia</taxon>
        <taxon>Mytilida</taxon>
        <taxon>Mytiloidea</taxon>
        <taxon>Mytilidae</taxon>
        <taxon>Mytilinae</taxon>
        <taxon>Mytilus</taxon>
    </lineage>
</organism>